<keyword evidence="2" id="KW-1185">Reference proteome</keyword>
<organism evidence="1 2">
    <name type="scientific">Asticcacaulis taihuensis</name>
    <dbReference type="NCBI Taxonomy" id="260084"/>
    <lineage>
        <taxon>Bacteria</taxon>
        <taxon>Pseudomonadati</taxon>
        <taxon>Pseudomonadota</taxon>
        <taxon>Alphaproteobacteria</taxon>
        <taxon>Caulobacterales</taxon>
        <taxon>Caulobacteraceae</taxon>
        <taxon>Asticcacaulis</taxon>
    </lineage>
</organism>
<dbReference type="AlphaFoldDB" id="A0A1G4R7A2"/>
<gene>
    <name evidence="1" type="ORF">SAMN02927928_1629</name>
</gene>
<protein>
    <submittedName>
        <fullName evidence="1">Uncharacterized protein</fullName>
    </submittedName>
</protein>
<proteinExistence type="predicted"/>
<evidence type="ECO:0000313" key="2">
    <source>
        <dbReference type="Proteomes" id="UP000199150"/>
    </source>
</evidence>
<name>A0A1G4R7A2_9CAUL</name>
<sequence>MRLSLKTAGILATVTMGLGLMAFDWPTQLSWLKPRLAEPSPASLQKAYDKVRQKTYQLKGWMMTIQKDGFTGQVRCHLFSMRTLTQGRITYSQNTLGFELDPNETTLNAWYRVDGQPARRANDLYPRLVAAQVGGADGSLENPTGGIVLIPVADLVGASVVTIRTSERSAPKRFNLKGFDEALAAARYNGCSSDEAFERYAW</sequence>
<dbReference type="STRING" id="260084.SAMN02927928_1629"/>
<dbReference type="EMBL" id="FMTS01000002">
    <property type="protein sequence ID" value="SCW52753.1"/>
    <property type="molecule type" value="Genomic_DNA"/>
</dbReference>
<reference evidence="2" key="1">
    <citation type="submission" date="2016-10" db="EMBL/GenBank/DDBJ databases">
        <authorList>
            <person name="Varghese N."/>
            <person name="Submissions S."/>
        </authorList>
    </citation>
    <scope>NUCLEOTIDE SEQUENCE [LARGE SCALE GENOMIC DNA]</scope>
    <source>
        <strain evidence="2">CGMCC 1.3431</strain>
    </source>
</reference>
<dbReference type="Proteomes" id="UP000199150">
    <property type="component" value="Unassembled WGS sequence"/>
</dbReference>
<accession>A0A1G4R7A2</accession>
<dbReference type="RefSeq" id="WP_245678918.1">
    <property type="nucleotide sequence ID" value="NZ_CBCRYE010000013.1"/>
</dbReference>
<evidence type="ECO:0000313" key="1">
    <source>
        <dbReference type="EMBL" id="SCW52753.1"/>
    </source>
</evidence>